<sequence>MPTNRTLVSSGSGFESTVGYSRAVRVGPHVAVAGTTGAGPAGDIAAQARDALRRIQIALHQAGATLTDVVRTRIYVTDISRWREVGAVHEQFFGAVRPAATMVEVSALIAPELMVEIEADAYVDSPGSPLEIGAKEPSPAGG</sequence>
<evidence type="ECO:0000313" key="1">
    <source>
        <dbReference type="EMBL" id="KBZ63461.1"/>
    </source>
</evidence>
<dbReference type="CDD" id="cd06154">
    <property type="entry name" value="YjgF_YER057c_UK114_like_6"/>
    <property type="match status" value="1"/>
</dbReference>
<dbReference type="AlphaFoldDB" id="A0A051U4E7"/>
<dbReference type="EMBL" id="JLXW01000006">
    <property type="protein sequence ID" value="KBZ63461.1"/>
    <property type="molecule type" value="Genomic_DNA"/>
</dbReference>
<dbReference type="HOGENOM" id="CLU_100715_5_1_11"/>
<reference evidence="1 2" key="1">
    <citation type="submission" date="2014-04" db="EMBL/GenBank/DDBJ databases">
        <title>The Genome Sequence of Mycobacterium tuberculosis TKK-01-0051.</title>
        <authorList>
            <consortium name="The Broad Institute Genomics Platform"/>
            <consortium name="The Broad Institute Genome Sequencing Center for Infectious Disease"/>
            <person name="Earl A.M."/>
            <person name="Cohen K."/>
            <person name="Pym A."/>
            <person name="Bishai W."/>
            <person name="Maharaj K."/>
            <person name="Desjardins C."/>
            <person name="Abeel T."/>
            <person name="Young S."/>
            <person name="Zeng Q."/>
            <person name="Gargeya S."/>
            <person name="Abouelleil A."/>
            <person name="Alvarado L."/>
            <person name="Chapman S.B."/>
            <person name="Gainer-Dewar J."/>
            <person name="Goldberg J."/>
            <person name="Griggs A."/>
            <person name="Gujja S."/>
            <person name="Hansen M."/>
            <person name="Howarth C."/>
            <person name="Imamovic A."/>
            <person name="Larimer J."/>
            <person name="Murphy C."/>
            <person name="Naylor J."/>
            <person name="Pearson M."/>
            <person name="Poon T.W."/>
            <person name="Priest M."/>
            <person name="Roberts A."/>
            <person name="Saif S."/>
            <person name="Shea T."/>
            <person name="Sykes S."/>
            <person name="Wortman J."/>
            <person name="Nusbaum C."/>
            <person name="Birren B."/>
        </authorList>
    </citation>
    <scope>NUCLEOTIDE SEQUENCE [LARGE SCALE GENOMIC DNA]</scope>
    <source>
        <strain evidence="1 2">TKK-01-0051</strain>
    </source>
</reference>
<dbReference type="Pfam" id="PF01042">
    <property type="entry name" value="Ribonuc_L-PSP"/>
    <property type="match status" value="1"/>
</dbReference>
<dbReference type="SUPFAM" id="SSF55298">
    <property type="entry name" value="YjgF-like"/>
    <property type="match status" value="1"/>
</dbReference>
<gene>
    <name evidence="1" type="ORF">K875_02167</name>
</gene>
<comment type="caution">
    <text evidence="1">The sequence shown here is derived from an EMBL/GenBank/DDBJ whole genome shotgun (WGS) entry which is preliminary data.</text>
</comment>
<dbReference type="Gene3D" id="3.30.1330.40">
    <property type="entry name" value="RutC-like"/>
    <property type="match status" value="1"/>
</dbReference>
<keyword evidence="2" id="KW-1185">Reference proteome</keyword>
<dbReference type="RefSeq" id="WP_044488247.1">
    <property type="nucleotide sequence ID" value="NZ_KK328284.1"/>
</dbReference>
<dbReference type="PANTHER" id="PTHR43857:SF1">
    <property type="entry name" value="YJGH FAMILY PROTEIN"/>
    <property type="match status" value="1"/>
</dbReference>
<protein>
    <submittedName>
        <fullName evidence="1">Uncharacterized protein</fullName>
    </submittedName>
</protein>
<dbReference type="PATRIC" id="fig|1324261.3.peg.2188"/>
<proteinExistence type="predicted"/>
<dbReference type="InterPro" id="IPR006175">
    <property type="entry name" value="YjgF/YER057c/UK114"/>
</dbReference>
<organism evidence="1 2">
    <name type="scientific">Mycobacterium [tuberculosis] TKK-01-0051</name>
    <dbReference type="NCBI Taxonomy" id="1324261"/>
    <lineage>
        <taxon>Bacteria</taxon>
        <taxon>Bacillati</taxon>
        <taxon>Actinomycetota</taxon>
        <taxon>Actinomycetes</taxon>
        <taxon>Mycobacteriales</taxon>
        <taxon>Mycobacteriaceae</taxon>
        <taxon>Mycobacterium</taxon>
        <taxon>Mycobacterium avium complex (MAC)</taxon>
    </lineage>
</organism>
<dbReference type="Proteomes" id="UP000025947">
    <property type="component" value="Unassembled WGS sequence"/>
</dbReference>
<accession>A0A051U4E7</accession>
<evidence type="ECO:0000313" key="2">
    <source>
        <dbReference type="Proteomes" id="UP000025947"/>
    </source>
</evidence>
<name>A0A051U4E7_9MYCO</name>
<dbReference type="InterPro" id="IPR035959">
    <property type="entry name" value="RutC-like_sf"/>
</dbReference>
<dbReference type="PANTHER" id="PTHR43857">
    <property type="entry name" value="BLR7761 PROTEIN"/>
    <property type="match status" value="1"/>
</dbReference>